<dbReference type="Gene3D" id="1.25.40.10">
    <property type="entry name" value="Tetratricopeptide repeat domain"/>
    <property type="match status" value="1"/>
</dbReference>
<dbReference type="Proteomes" id="UP000182719">
    <property type="component" value="Unassembled WGS sequence"/>
</dbReference>
<dbReference type="AlphaFoldDB" id="A0A1H8BAC8"/>
<organism evidence="4 5">
    <name type="scientific">Stigmatella aurantiaca</name>
    <dbReference type="NCBI Taxonomy" id="41"/>
    <lineage>
        <taxon>Bacteria</taxon>
        <taxon>Pseudomonadati</taxon>
        <taxon>Myxococcota</taxon>
        <taxon>Myxococcia</taxon>
        <taxon>Myxococcales</taxon>
        <taxon>Cystobacterineae</taxon>
        <taxon>Archangiaceae</taxon>
        <taxon>Stigmatella</taxon>
    </lineage>
</organism>
<feature type="repeat" description="TPR" evidence="1">
    <location>
        <begin position="76"/>
        <end position="109"/>
    </location>
</feature>
<keyword evidence="3" id="KW-1133">Transmembrane helix</keyword>
<reference evidence="5" key="1">
    <citation type="submission" date="2016-10" db="EMBL/GenBank/DDBJ databases">
        <authorList>
            <person name="Varghese N."/>
            <person name="Submissions S."/>
        </authorList>
    </citation>
    <scope>NUCLEOTIDE SEQUENCE [LARGE SCALE GENOMIC DNA]</scope>
    <source>
        <strain evidence="5">DSM 17044</strain>
    </source>
</reference>
<feature type="region of interest" description="Disordered" evidence="2">
    <location>
        <begin position="126"/>
        <end position="197"/>
    </location>
</feature>
<evidence type="ECO:0000256" key="2">
    <source>
        <dbReference type="SAM" id="MobiDB-lite"/>
    </source>
</evidence>
<dbReference type="SUPFAM" id="SSF48452">
    <property type="entry name" value="TPR-like"/>
    <property type="match status" value="1"/>
</dbReference>
<evidence type="ECO:0000313" key="4">
    <source>
        <dbReference type="EMBL" id="SEM79880.1"/>
    </source>
</evidence>
<dbReference type="InterPro" id="IPR011990">
    <property type="entry name" value="TPR-like_helical_dom_sf"/>
</dbReference>
<dbReference type="SMART" id="SM00028">
    <property type="entry name" value="TPR"/>
    <property type="match status" value="2"/>
</dbReference>
<keyword evidence="5" id="KW-1185">Reference proteome</keyword>
<feature type="transmembrane region" description="Helical" evidence="3">
    <location>
        <begin position="209"/>
        <end position="229"/>
    </location>
</feature>
<dbReference type="Pfam" id="PF13432">
    <property type="entry name" value="TPR_16"/>
    <property type="match status" value="1"/>
</dbReference>
<feature type="compositionally biased region" description="Low complexity" evidence="2">
    <location>
        <begin position="178"/>
        <end position="194"/>
    </location>
</feature>
<proteinExistence type="predicted"/>
<protein>
    <submittedName>
        <fullName evidence="4">Tetratricopeptide repeat-containing protein</fullName>
    </submittedName>
</protein>
<dbReference type="EMBL" id="FOAP01000023">
    <property type="protein sequence ID" value="SEM79880.1"/>
    <property type="molecule type" value="Genomic_DNA"/>
</dbReference>
<keyword evidence="1" id="KW-0802">TPR repeat</keyword>
<evidence type="ECO:0000313" key="5">
    <source>
        <dbReference type="Proteomes" id="UP000182719"/>
    </source>
</evidence>
<gene>
    <name evidence="4" type="ORF">SAMN05444354_12370</name>
</gene>
<evidence type="ECO:0000256" key="1">
    <source>
        <dbReference type="PROSITE-ProRule" id="PRU00339"/>
    </source>
</evidence>
<dbReference type="RefSeq" id="WP_245768951.1">
    <property type="nucleotide sequence ID" value="NZ_FOAP01000023.1"/>
</dbReference>
<name>A0A1H8BAC8_STIAU</name>
<keyword evidence="3" id="KW-0812">Transmembrane</keyword>
<evidence type="ECO:0000256" key="3">
    <source>
        <dbReference type="SAM" id="Phobius"/>
    </source>
</evidence>
<dbReference type="PROSITE" id="PS50005">
    <property type="entry name" value="TPR"/>
    <property type="match status" value="1"/>
</dbReference>
<dbReference type="InterPro" id="IPR019734">
    <property type="entry name" value="TPR_rpt"/>
</dbReference>
<keyword evidence="3" id="KW-0472">Membrane</keyword>
<sequence>MNSSIRSRCERQGRLLGLLWVLGLVLPLAASAAAPTEEAKTEARAKFAEGNAFYEQGNFRQALSSFDAAYNLVPLPAFLFNVAQCHRQLGSYERAATFYRRYLALSPKEPPNAPLVKDLITEMDSRAQAQAEAQRRTEREKTAAKPKTDRPKAAAARESNARAAPKQEVTLKEAERQAVANASKPAVAPAALGKGAAGKEVREPLTHKWWVWAGAGAALLLTGGVVYAVTAPDPRPTSLGTVSSR</sequence>
<feature type="compositionally biased region" description="Basic and acidic residues" evidence="2">
    <location>
        <begin position="133"/>
        <end position="152"/>
    </location>
</feature>
<accession>A0A1H8BAC8</accession>
<feature type="compositionally biased region" description="Low complexity" evidence="2">
    <location>
        <begin position="153"/>
        <end position="164"/>
    </location>
</feature>